<keyword evidence="3" id="KW-0677">Repeat</keyword>
<evidence type="ECO:0000256" key="5">
    <source>
        <dbReference type="ARBA" id="ARBA00023054"/>
    </source>
</evidence>
<feature type="compositionally biased region" description="Polar residues" evidence="7">
    <location>
        <begin position="593"/>
        <end position="602"/>
    </location>
</feature>
<evidence type="ECO:0000259" key="9">
    <source>
        <dbReference type="PROSITE" id="PS50222"/>
    </source>
</evidence>
<feature type="domain" description="EH" evidence="8">
    <location>
        <begin position="10"/>
        <end position="113"/>
    </location>
</feature>
<feature type="compositionally biased region" description="Polar residues" evidence="7">
    <location>
        <begin position="115"/>
        <end position="126"/>
    </location>
</feature>
<dbReference type="Gene3D" id="1.10.238.10">
    <property type="entry name" value="EF-hand"/>
    <property type="match status" value="2"/>
</dbReference>
<dbReference type="CDD" id="cd00052">
    <property type="entry name" value="EH"/>
    <property type="match status" value="1"/>
</dbReference>
<dbReference type="Bgee" id="ENSMNEG00000031822">
    <property type="expression patterns" value="Expressed in thymus and 12 other cell types or tissues"/>
</dbReference>
<keyword evidence="4" id="KW-0106">Calcium</keyword>
<feature type="compositionally biased region" description="Basic and acidic residues" evidence="7">
    <location>
        <begin position="580"/>
        <end position="590"/>
    </location>
</feature>
<evidence type="ECO:0000256" key="3">
    <source>
        <dbReference type="ARBA" id="ARBA00022737"/>
    </source>
</evidence>
<dbReference type="SUPFAM" id="SSF47473">
    <property type="entry name" value="EF-hand"/>
    <property type="match status" value="2"/>
</dbReference>
<keyword evidence="2" id="KW-0479">Metal-binding</keyword>
<feature type="region of interest" description="Disordered" evidence="7">
    <location>
        <begin position="105"/>
        <end position="228"/>
    </location>
</feature>
<accession>A0A2K6BVU9</accession>
<organism evidence="10 11">
    <name type="scientific">Macaca nemestrina</name>
    <name type="common">Pig-tailed macaque</name>
    <dbReference type="NCBI Taxonomy" id="9545"/>
    <lineage>
        <taxon>Eukaryota</taxon>
        <taxon>Metazoa</taxon>
        <taxon>Chordata</taxon>
        <taxon>Craniata</taxon>
        <taxon>Vertebrata</taxon>
        <taxon>Euteleostomi</taxon>
        <taxon>Mammalia</taxon>
        <taxon>Eutheria</taxon>
        <taxon>Euarchontoglires</taxon>
        <taxon>Primates</taxon>
        <taxon>Haplorrhini</taxon>
        <taxon>Catarrhini</taxon>
        <taxon>Cercopithecidae</taxon>
        <taxon>Cercopithecinae</taxon>
        <taxon>Macaca</taxon>
    </lineage>
</organism>
<dbReference type="GO" id="GO:0016197">
    <property type="term" value="P:endosomal transport"/>
    <property type="evidence" value="ECO:0007669"/>
    <property type="project" value="TreeGrafter"/>
</dbReference>
<feature type="compositionally biased region" description="Low complexity" evidence="7">
    <location>
        <begin position="157"/>
        <end position="168"/>
    </location>
</feature>
<sequence length="705" mass="76867">MEGLTLSDAEQKYYSDLFSYCDIESTKKVVVNGRVLELFRAAQLPNDVVLQIMELCGATRLGYFGRSQFYIALKLVAVAQSGFPLRVESINTVKDLPLPRFVASKNEQESRHAASYSSDSENQGSYSGVIPPPPGRGQVKKGSVSHDTVQPRTSADVQEPASPVVSPQQSPPTSPHTWRKHSRHPSGGNSERPLAGPGPFWSPFGEAQSGSSAGDAVWSGHSPPPPQENWVSFADTPPTSTLLTMHPASVQDQTTVRTVASATSAIEIRRQSSSYDDPWKITDEQRQYYVNQFKTIQPDLNGFIPGSAAKEFFTKSKLPILELSHIWELSDFDKDGALTLDEFCAAFHLVVARKNGYDLPEKLPESLMPKLIDLEDSADVGDQPGEVGYSGSPAEAPPSKSPSMPSLNQTWPELNQSSEDTAIVHPVPIRMTPSKIHMQEMELKRTGSDHTNPTSPLLVKPSDLSEENKINSSVKFASGNTVGQQQAGVVAHPPAVPPRPQPSQAPGPAVHRPVDADGLITHTSTSPQQIPEQPNFADFSQFEVFAASNVNEEQDDEAEKHPEVLPAEKASDPANSLRVAKADSKTEEKTAASAPTNVSKGTTPLAPPPKPVRRRLKSEDELRPEVDEHTQKTGVLAAVLASQPSIPRSVGKDKKAIQASIRRNKETNTVLARLNSELQQQLKDVLEERISLEVQLEQLRPFSHL</sequence>
<proteinExistence type="predicted"/>
<reference evidence="10" key="1">
    <citation type="submission" date="2025-08" db="UniProtKB">
        <authorList>
            <consortium name="Ensembl"/>
        </authorList>
    </citation>
    <scope>IDENTIFICATION</scope>
</reference>
<dbReference type="PROSITE" id="PS00018">
    <property type="entry name" value="EF_HAND_1"/>
    <property type="match status" value="1"/>
</dbReference>
<dbReference type="InterPro" id="IPR000261">
    <property type="entry name" value="EH_dom"/>
</dbReference>
<feature type="compositionally biased region" description="Low complexity" evidence="7">
    <location>
        <begin position="484"/>
        <end position="493"/>
    </location>
</feature>
<dbReference type="Proteomes" id="UP000233120">
    <property type="component" value="Unassembled WGS sequence"/>
</dbReference>
<evidence type="ECO:0000256" key="7">
    <source>
        <dbReference type="SAM" id="MobiDB-lite"/>
    </source>
</evidence>
<feature type="compositionally biased region" description="Polar residues" evidence="7">
    <location>
        <begin position="521"/>
        <end position="532"/>
    </location>
</feature>
<dbReference type="InterPro" id="IPR002048">
    <property type="entry name" value="EF_hand_dom"/>
</dbReference>
<dbReference type="FunFam" id="1.10.238.10:FF:000084">
    <property type="entry name" value="ralBP1-associated Eps domain-containing protein 1 isoform X2"/>
    <property type="match status" value="1"/>
</dbReference>
<dbReference type="GO" id="GO:0005509">
    <property type="term" value="F:calcium ion binding"/>
    <property type="evidence" value="ECO:0007669"/>
    <property type="project" value="InterPro"/>
</dbReference>
<dbReference type="AlphaFoldDB" id="A0A2K6BVU9"/>
<keyword evidence="11" id="KW-1185">Reference proteome</keyword>
<feature type="domain" description="EF-hand" evidence="9">
    <location>
        <begin position="318"/>
        <end position="353"/>
    </location>
</feature>
<dbReference type="SMART" id="SM00027">
    <property type="entry name" value="EH"/>
    <property type="match status" value="2"/>
</dbReference>
<dbReference type="Pfam" id="PF12763">
    <property type="entry name" value="EH"/>
    <property type="match status" value="2"/>
</dbReference>
<feature type="domain" description="EH" evidence="8">
    <location>
        <begin position="285"/>
        <end position="369"/>
    </location>
</feature>
<evidence type="ECO:0000259" key="8">
    <source>
        <dbReference type="PROSITE" id="PS50031"/>
    </source>
</evidence>
<feature type="compositionally biased region" description="Pro residues" evidence="7">
    <location>
        <begin position="494"/>
        <end position="505"/>
    </location>
</feature>
<dbReference type="PANTHER" id="PTHR11216">
    <property type="entry name" value="EH DOMAIN"/>
    <property type="match status" value="1"/>
</dbReference>
<dbReference type="Ensembl" id="ENSMNET00000039747.1">
    <property type="protein sequence ID" value="ENSMNEP00000015538.1"/>
    <property type="gene ID" value="ENSMNEG00000031822.1"/>
</dbReference>
<dbReference type="InterPro" id="IPR011992">
    <property type="entry name" value="EF-hand-dom_pair"/>
</dbReference>
<feature type="compositionally biased region" description="Polar residues" evidence="7">
    <location>
        <begin position="145"/>
        <end position="156"/>
    </location>
</feature>
<reference evidence="10" key="2">
    <citation type="submission" date="2025-09" db="UniProtKB">
        <authorList>
            <consortium name="Ensembl"/>
        </authorList>
    </citation>
    <scope>IDENTIFICATION</scope>
</reference>
<dbReference type="PROSITE" id="PS50222">
    <property type="entry name" value="EF_HAND_2"/>
    <property type="match status" value="1"/>
</dbReference>
<feature type="region of interest" description="Disordered" evidence="7">
    <location>
        <begin position="443"/>
        <end position="466"/>
    </location>
</feature>
<gene>
    <name evidence="10" type="primary">REPS1</name>
</gene>
<dbReference type="GO" id="GO:0005829">
    <property type="term" value="C:cytosol"/>
    <property type="evidence" value="ECO:0007669"/>
    <property type="project" value="UniProtKB-ARBA"/>
</dbReference>
<dbReference type="GeneTree" id="ENSGT00940000158749"/>
<evidence type="ECO:0000256" key="1">
    <source>
        <dbReference type="ARBA" id="ARBA00022553"/>
    </source>
</evidence>
<dbReference type="GO" id="GO:0005886">
    <property type="term" value="C:plasma membrane"/>
    <property type="evidence" value="ECO:0007669"/>
    <property type="project" value="TreeGrafter"/>
</dbReference>
<dbReference type="PANTHER" id="PTHR11216:SF63">
    <property type="entry name" value="RALBP1-ASSOCIATED EPS DOMAIN-CONTAINING PROTEIN 1"/>
    <property type="match status" value="1"/>
</dbReference>
<protein>
    <submittedName>
        <fullName evidence="10">RALBP1 associated Eps domain containing 1</fullName>
    </submittedName>
</protein>
<keyword evidence="1" id="KW-0597">Phosphoprotein</keyword>
<dbReference type="InterPro" id="IPR018247">
    <property type="entry name" value="EF_Hand_1_Ca_BS"/>
</dbReference>
<feature type="region of interest" description="Disordered" evidence="7">
    <location>
        <begin position="377"/>
        <end position="412"/>
    </location>
</feature>
<feature type="region of interest" description="Disordered" evidence="7">
    <location>
        <begin position="481"/>
        <end position="633"/>
    </location>
</feature>
<keyword evidence="5 6" id="KW-0175">Coiled coil</keyword>
<evidence type="ECO:0000256" key="2">
    <source>
        <dbReference type="ARBA" id="ARBA00022723"/>
    </source>
</evidence>
<name>A0A2K6BVU9_MACNE</name>
<evidence type="ECO:0000313" key="11">
    <source>
        <dbReference type="Proteomes" id="UP000233120"/>
    </source>
</evidence>
<evidence type="ECO:0000256" key="6">
    <source>
        <dbReference type="SAM" id="Coils"/>
    </source>
</evidence>
<dbReference type="GO" id="GO:0006897">
    <property type="term" value="P:endocytosis"/>
    <property type="evidence" value="ECO:0007669"/>
    <property type="project" value="TreeGrafter"/>
</dbReference>
<evidence type="ECO:0000256" key="4">
    <source>
        <dbReference type="ARBA" id="ARBA00022837"/>
    </source>
</evidence>
<feature type="coiled-coil region" evidence="6">
    <location>
        <begin position="664"/>
        <end position="695"/>
    </location>
</feature>
<feature type="compositionally biased region" description="Basic and acidic residues" evidence="7">
    <location>
        <begin position="617"/>
        <end position="631"/>
    </location>
</feature>
<evidence type="ECO:0000313" key="10">
    <source>
        <dbReference type="Ensembl" id="ENSMNEP00000015538.1"/>
    </source>
</evidence>
<dbReference type="FunFam" id="1.10.238.10:FF:000039">
    <property type="entry name" value="RalBP1-associated Eps domain-containing protein 2 isoform 1"/>
    <property type="match status" value="1"/>
</dbReference>
<dbReference type="PROSITE" id="PS50031">
    <property type="entry name" value="EH"/>
    <property type="match status" value="2"/>
</dbReference>